<keyword evidence="3" id="KW-0611">Plant defense</keyword>
<dbReference type="Gene3D" id="3.40.50.10140">
    <property type="entry name" value="Toll/interleukin-1 receptor homology (TIR) domain"/>
    <property type="match status" value="1"/>
</dbReference>
<dbReference type="SUPFAM" id="SSF46785">
    <property type="entry name" value="Winged helix' DNA-binding domain"/>
    <property type="match status" value="1"/>
</dbReference>
<keyword evidence="2" id="KW-0677">Repeat</keyword>
<dbReference type="GO" id="GO:0007165">
    <property type="term" value="P:signal transduction"/>
    <property type="evidence" value="ECO:0007669"/>
    <property type="project" value="InterPro"/>
</dbReference>
<evidence type="ECO:0000313" key="7">
    <source>
        <dbReference type="Proteomes" id="UP000289340"/>
    </source>
</evidence>
<gene>
    <name evidence="6" type="ORF">D0Y65_043622</name>
</gene>
<feature type="domain" description="TIR" evidence="5">
    <location>
        <begin position="6"/>
        <end position="177"/>
    </location>
</feature>
<keyword evidence="1" id="KW-0433">Leucine-rich repeat</keyword>
<organism evidence="6 7">
    <name type="scientific">Glycine soja</name>
    <name type="common">Wild soybean</name>
    <dbReference type="NCBI Taxonomy" id="3848"/>
    <lineage>
        <taxon>Eukaryota</taxon>
        <taxon>Viridiplantae</taxon>
        <taxon>Streptophyta</taxon>
        <taxon>Embryophyta</taxon>
        <taxon>Tracheophyta</taxon>
        <taxon>Spermatophyta</taxon>
        <taxon>Magnoliopsida</taxon>
        <taxon>eudicotyledons</taxon>
        <taxon>Gunneridae</taxon>
        <taxon>Pentapetalae</taxon>
        <taxon>rosids</taxon>
        <taxon>fabids</taxon>
        <taxon>Fabales</taxon>
        <taxon>Fabaceae</taxon>
        <taxon>Papilionoideae</taxon>
        <taxon>50 kb inversion clade</taxon>
        <taxon>NPAAA clade</taxon>
        <taxon>indigoferoid/millettioid clade</taxon>
        <taxon>Phaseoleae</taxon>
        <taxon>Glycine</taxon>
        <taxon>Glycine subgen. Soja</taxon>
    </lineage>
</organism>
<dbReference type="Gene3D" id="3.80.10.10">
    <property type="entry name" value="Ribonuclease Inhibitor"/>
    <property type="match status" value="2"/>
</dbReference>
<keyword evidence="4" id="KW-0520">NAD</keyword>
<evidence type="ECO:0000256" key="1">
    <source>
        <dbReference type="ARBA" id="ARBA00022614"/>
    </source>
</evidence>
<dbReference type="GO" id="GO:0043531">
    <property type="term" value="F:ADP binding"/>
    <property type="evidence" value="ECO:0007669"/>
    <property type="project" value="InterPro"/>
</dbReference>
<name>A0A445GI89_GLYSO</name>
<dbReference type="SMART" id="SM00255">
    <property type="entry name" value="TIR"/>
    <property type="match status" value="1"/>
</dbReference>
<dbReference type="GO" id="GO:0006952">
    <property type="term" value="P:defense response"/>
    <property type="evidence" value="ECO:0007669"/>
    <property type="project" value="UniProtKB-KW"/>
</dbReference>
<dbReference type="InterPro" id="IPR000157">
    <property type="entry name" value="TIR_dom"/>
</dbReference>
<dbReference type="PRINTS" id="PR00364">
    <property type="entry name" value="DISEASERSIST"/>
</dbReference>
<accession>A0A445GI89</accession>
<dbReference type="PROSITE" id="PS50104">
    <property type="entry name" value="TIR"/>
    <property type="match status" value="1"/>
</dbReference>
<dbReference type="Proteomes" id="UP000289340">
    <property type="component" value="Chromosome 16"/>
</dbReference>
<dbReference type="EMBL" id="QZWG01000016">
    <property type="protein sequence ID" value="RZB60933.1"/>
    <property type="molecule type" value="Genomic_DNA"/>
</dbReference>
<dbReference type="Gene3D" id="3.40.50.300">
    <property type="entry name" value="P-loop containing nucleotide triphosphate hydrolases"/>
    <property type="match status" value="1"/>
</dbReference>
<evidence type="ECO:0000256" key="4">
    <source>
        <dbReference type="ARBA" id="ARBA00023027"/>
    </source>
</evidence>
<dbReference type="Gene3D" id="1.10.8.430">
    <property type="entry name" value="Helical domain of apoptotic protease-activating factors"/>
    <property type="match status" value="1"/>
</dbReference>
<dbReference type="InterPro" id="IPR002182">
    <property type="entry name" value="NB-ARC"/>
</dbReference>
<dbReference type="Pfam" id="PF23282">
    <property type="entry name" value="WHD_ROQ1"/>
    <property type="match status" value="1"/>
</dbReference>
<dbReference type="Pfam" id="PF01582">
    <property type="entry name" value="TIR"/>
    <property type="match status" value="1"/>
</dbReference>
<keyword evidence="7" id="KW-1185">Reference proteome</keyword>
<evidence type="ECO:0000259" key="5">
    <source>
        <dbReference type="PROSITE" id="PS50104"/>
    </source>
</evidence>
<dbReference type="InterPro" id="IPR035897">
    <property type="entry name" value="Toll_tir_struct_dom_sf"/>
</dbReference>
<protein>
    <recommendedName>
        <fullName evidence="5">TIR domain-containing protein</fullName>
    </recommendedName>
</protein>
<dbReference type="SUPFAM" id="SSF52058">
    <property type="entry name" value="L domain-like"/>
    <property type="match status" value="1"/>
</dbReference>
<evidence type="ECO:0000256" key="3">
    <source>
        <dbReference type="ARBA" id="ARBA00022821"/>
    </source>
</evidence>
<dbReference type="InterPro" id="IPR027417">
    <property type="entry name" value="P-loop_NTPase"/>
</dbReference>
<evidence type="ECO:0000313" key="6">
    <source>
        <dbReference type="EMBL" id="RZB60934.1"/>
    </source>
</evidence>
<reference evidence="6 7" key="1">
    <citation type="submission" date="2018-09" db="EMBL/GenBank/DDBJ databases">
        <title>A high-quality reference genome of wild soybean provides a powerful tool to mine soybean genomes.</title>
        <authorList>
            <person name="Xie M."/>
            <person name="Chung C.Y.L."/>
            <person name="Li M.-W."/>
            <person name="Wong F.-L."/>
            <person name="Chan T.-F."/>
            <person name="Lam H.-M."/>
        </authorList>
    </citation>
    <scope>NUCLEOTIDE SEQUENCE [LARGE SCALE GENOMIC DNA]</scope>
    <source>
        <strain evidence="7">cv. W05</strain>
        <tissue evidence="6">Hypocotyl of etiolated seedlings</tissue>
    </source>
</reference>
<dbReference type="EMBL" id="QZWG01000016">
    <property type="protein sequence ID" value="RZB60934.1"/>
    <property type="molecule type" value="Genomic_DNA"/>
</dbReference>
<dbReference type="InterPro" id="IPR044974">
    <property type="entry name" value="Disease_R_plants"/>
</dbReference>
<dbReference type="InterPro" id="IPR058192">
    <property type="entry name" value="WHD_ROQ1-like"/>
</dbReference>
<evidence type="ECO:0000256" key="2">
    <source>
        <dbReference type="ARBA" id="ARBA00022737"/>
    </source>
</evidence>
<dbReference type="PANTHER" id="PTHR11017">
    <property type="entry name" value="LEUCINE-RICH REPEAT-CONTAINING PROTEIN"/>
    <property type="match status" value="1"/>
</dbReference>
<dbReference type="AlphaFoldDB" id="A0A445GI89"/>
<comment type="caution">
    <text evidence="6">The sequence shown here is derived from an EMBL/GenBank/DDBJ whole genome shotgun (WGS) entry which is preliminary data.</text>
</comment>
<sequence>MALRSFSYDVFLSFRGEDTRYGFTGNLYNVLRERGIHTFIDDEELQKGDEITTALEEAIEKSKIFIIVLSENYAYSSFCLNELTHILNFTEGKNDPLVLPVFYKVNPSYVRHHRGSFGEALANHEKKLNSNNMEKLETWKMALRQVSNISGHHLQHDGNKYEYKFIKEIVESVSSKFNRDHLDVPNVLVGLESPVRQVKSLLDVGRDDVVHMVGIHGLAGVGKTTLAVAVYNSIADHFEASCFLENVRETTNKKGLEDLQSAFLSKTAGEIKLTNWREGITIIKCKLKQKKVLLILDDVDEHKQLQAIIGSPDWFGRGSRVIITTRDEHLLALHNVKITYKVRELNEKHALQLLTHKAFELEKEVDPSYHDILNRAITYASGLPLALEVIGSNLLEKSIEEWESALDGYERIPDKKIYDILKVSYDALNEDEKNIFLDIACCFKAYKLEELQDILYAHYGHCMKYHIGVLVKKSLINIHGSWDYKVMRLHDLIEDMGKEIVRRESPTNPGKRSRLWSHEDINQVLQENKGTSKIEIICMNFSSFGEEVEWDGDAFKKMKNLKTLIIKSDCFSEGPKHLPNTLRVLEWWRCPSQDWPHNFNPKQLAICKLPDSSFTSVGLAPLFEKASRLVNLTSLILDECDSLTEIPDVSCLSNLENLSFRKCRNLFTIHHSVGLLEKLKILDAECCPELKSFPPLKLTSLERFELWYCVSLESFPEILGKMENITQLCLYECPITKLPPSFRNLTRLRSLSLGHHHQTEQLMDFDAATLISNICMMPELDGISAHNLQWRLLPEDVLKLTSVVCSSVQSLTLKLSDELLPLFLSCFVNVIDLELSGSEFTVIPECIKECRFLSTLTLDRCDRLQEIRGIPPNLKTFSAMDSPALTSSSISMLLNQELHEAGDTDFSLPRVQIPQWFEHKNPGRPIRFWFRNDFPAIVACIAKSDFQGVFDYPDLSVFINGREHKHYGRTPVLEKPCTVLFHLLIEDDLDVSLLENEWNRAEIVCYGSWDECGIHVLKELSSMEDIRFTDPFRKEKFVVQRLRFGKKQRLARVKLLRHNL</sequence>
<dbReference type="Pfam" id="PF23286">
    <property type="entry name" value="LRR_13"/>
    <property type="match status" value="1"/>
</dbReference>
<dbReference type="SUPFAM" id="SSF52540">
    <property type="entry name" value="P-loop containing nucleoside triphosphate hydrolases"/>
    <property type="match status" value="1"/>
</dbReference>
<dbReference type="PANTHER" id="PTHR11017:SF431">
    <property type="entry name" value="ADP-RIBOSYL CYCLASE_CYCLIC ADP-RIBOSE HYDROLASE"/>
    <property type="match status" value="1"/>
</dbReference>
<proteinExistence type="predicted"/>
<dbReference type="InterPro" id="IPR058546">
    <property type="entry name" value="RPS4B/Roq1-like_LRR"/>
</dbReference>
<dbReference type="SUPFAM" id="SSF52200">
    <property type="entry name" value="Toll/Interleukin receptor TIR domain"/>
    <property type="match status" value="1"/>
</dbReference>
<dbReference type="InterPro" id="IPR036390">
    <property type="entry name" value="WH_DNA-bd_sf"/>
</dbReference>
<dbReference type="InterPro" id="IPR042197">
    <property type="entry name" value="Apaf_helical"/>
</dbReference>
<dbReference type="Pfam" id="PF00931">
    <property type="entry name" value="NB-ARC"/>
    <property type="match status" value="1"/>
</dbReference>
<dbReference type="FunFam" id="3.40.50.10140:FF:000007">
    <property type="entry name" value="Disease resistance protein (TIR-NBS-LRR class)"/>
    <property type="match status" value="1"/>
</dbReference>
<dbReference type="InterPro" id="IPR032675">
    <property type="entry name" value="LRR_dom_sf"/>
</dbReference>